<feature type="repeat" description="PPR" evidence="3">
    <location>
        <begin position="201"/>
        <end position="235"/>
    </location>
</feature>
<reference evidence="5" key="2">
    <citation type="submission" date="2025-04" db="UniProtKB">
        <authorList>
            <consortium name="RefSeq"/>
        </authorList>
    </citation>
    <scope>IDENTIFICATION</scope>
    <source>
        <tissue evidence="6 7">Leaf</tissue>
    </source>
</reference>
<keyword evidence="4" id="KW-1185">Reference proteome</keyword>
<dbReference type="Pfam" id="PF13041">
    <property type="entry name" value="PPR_2"/>
    <property type="match status" value="4"/>
</dbReference>
<evidence type="ECO:0000256" key="3">
    <source>
        <dbReference type="PROSITE-ProRule" id="PRU00708"/>
    </source>
</evidence>
<sequence>MAKQVSFIFRQNPKPCFRHFSTNSEPQQQQQLITKVAGEVCEIIRTRPRWENTLISLFPSFNFLDTRFFNEVLRLQNNPFLSLRLFNWLESQSGFSLDPISCKSLFTSLVECNASVVAKSIYDSFPQFNHEPDSVESLICCLCNDGFVNEAVDLFEKLKSLGHRPSIVTWNAAFAGAVRDKRTDIVWSLYGEMMDCGVVLNVETAGYLIQACCIDNNAEGGYELLRQIRKDGVVPDTVALKRLISGFSMDGKYDRVSELLHLMVETNHHLDIFTYQEIIHGLCKCGRVGEGYRVFNELKARGYAPDRVMYTIMIHGLCQLKWIEKARGLWVEMKEKGIPPNEYTYNVLIRGYCRIYEVEEALKLLKEMCDRGYRLNTVNYNTLIAGLCMNRRTKEACDLFEEMSQSGVVPDVITYNSLIRGLCKDGQLAKGQVFFEELLAQGLTPTNSSYTPFIEQLCRLGRTQQALELLTDMMNRGVEPSIYNRECIVDGLCKEGSPIDGMRWLSEMLDRKLIPRRKVFLGLIKCLVQQDKLESALIVVNSMLPVGYMLGKFLSRSLVSKFCSTNSNHVEMLLQDIISSSQVS</sequence>
<dbReference type="NCBIfam" id="TIGR00756">
    <property type="entry name" value="PPR"/>
    <property type="match status" value="8"/>
</dbReference>
<feature type="repeat" description="PPR" evidence="3">
    <location>
        <begin position="446"/>
        <end position="480"/>
    </location>
</feature>
<comment type="similarity">
    <text evidence="1">Belongs to the PPR family. P subfamily.</text>
</comment>
<feature type="repeat" description="PPR" evidence="3">
    <location>
        <begin position="411"/>
        <end position="445"/>
    </location>
</feature>
<organism evidence="4 5">
    <name type="scientific">Spinacia oleracea</name>
    <name type="common">Spinach</name>
    <dbReference type="NCBI Taxonomy" id="3562"/>
    <lineage>
        <taxon>Eukaryota</taxon>
        <taxon>Viridiplantae</taxon>
        <taxon>Streptophyta</taxon>
        <taxon>Embryophyta</taxon>
        <taxon>Tracheophyta</taxon>
        <taxon>Spermatophyta</taxon>
        <taxon>Magnoliopsida</taxon>
        <taxon>eudicotyledons</taxon>
        <taxon>Gunneridae</taxon>
        <taxon>Pentapetalae</taxon>
        <taxon>Caryophyllales</taxon>
        <taxon>Chenopodiaceae</taxon>
        <taxon>Chenopodioideae</taxon>
        <taxon>Anserineae</taxon>
        <taxon>Spinacia</taxon>
    </lineage>
</organism>
<feature type="repeat" description="PPR" evidence="3">
    <location>
        <begin position="271"/>
        <end position="305"/>
    </location>
</feature>
<feature type="repeat" description="PPR" evidence="3">
    <location>
        <begin position="376"/>
        <end position="410"/>
    </location>
</feature>
<feature type="repeat" description="PPR" evidence="3">
    <location>
        <begin position="341"/>
        <end position="375"/>
    </location>
</feature>
<gene>
    <name evidence="5 6 7 8 9" type="primary">LOC110801262</name>
</gene>
<dbReference type="InterPro" id="IPR011990">
    <property type="entry name" value="TPR-like_helical_dom_sf"/>
</dbReference>
<feature type="repeat" description="PPR" evidence="3">
    <location>
        <begin position="131"/>
        <end position="165"/>
    </location>
</feature>
<feature type="repeat" description="PPR" evidence="3">
    <location>
        <begin position="166"/>
        <end position="200"/>
    </location>
</feature>
<feature type="repeat" description="PPR" evidence="3">
    <location>
        <begin position="306"/>
        <end position="340"/>
    </location>
</feature>
<dbReference type="RefSeq" id="XP_056692986.1">
    <property type="nucleotide sequence ID" value="XM_056837008.1"/>
</dbReference>
<dbReference type="Pfam" id="PF12854">
    <property type="entry name" value="PPR_1"/>
    <property type="match status" value="1"/>
</dbReference>
<dbReference type="PROSITE" id="PS51375">
    <property type="entry name" value="PPR"/>
    <property type="match status" value="9"/>
</dbReference>
<dbReference type="RefSeq" id="XP_056692985.1">
    <property type="nucleotide sequence ID" value="XM_056837007.1"/>
</dbReference>
<evidence type="ECO:0000313" key="8">
    <source>
        <dbReference type="RefSeq" id="XP_056692985.1"/>
    </source>
</evidence>
<evidence type="ECO:0000313" key="6">
    <source>
        <dbReference type="RefSeq" id="XP_056692983.1"/>
    </source>
</evidence>
<evidence type="ECO:0000313" key="5">
    <source>
        <dbReference type="RefSeq" id="XP_021862298.1"/>
    </source>
</evidence>
<dbReference type="OrthoDB" id="185373at2759"/>
<accession>A0A9R0K957</accession>
<protein>
    <submittedName>
        <fullName evidence="5 6">Pentatricopeptide repeat-containing protein At5g18950</fullName>
    </submittedName>
</protein>
<evidence type="ECO:0000256" key="2">
    <source>
        <dbReference type="ARBA" id="ARBA00022737"/>
    </source>
</evidence>
<dbReference type="InterPro" id="IPR002885">
    <property type="entry name" value="PPR_rpt"/>
</dbReference>
<dbReference type="RefSeq" id="XP_056692983.1">
    <property type="nucleotide sequence ID" value="XM_056837005.1"/>
</dbReference>
<dbReference type="PANTHER" id="PTHR47939:SF4">
    <property type="entry name" value="PENTACOTRIPEPTIDE-REPEAT REGION OF PRORP DOMAIN-CONTAINING PROTEIN"/>
    <property type="match status" value="1"/>
</dbReference>
<dbReference type="GeneID" id="110801262"/>
<dbReference type="PANTHER" id="PTHR47939">
    <property type="entry name" value="MEMBRANE-ASSOCIATED SALT-INDUCIBLE PROTEIN-LIKE"/>
    <property type="match status" value="1"/>
</dbReference>
<dbReference type="KEGG" id="soe:110801262"/>
<evidence type="ECO:0000256" key="1">
    <source>
        <dbReference type="ARBA" id="ARBA00007626"/>
    </source>
</evidence>
<evidence type="ECO:0000313" key="9">
    <source>
        <dbReference type="RefSeq" id="XP_056692986.1"/>
    </source>
</evidence>
<evidence type="ECO:0000313" key="4">
    <source>
        <dbReference type="Proteomes" id="UP000813463"/>
    </source>
</evidence>
<dbReference type="Gene3D" id="1.25.40.10">
    <property type="entry name" value="Tetratricopeptide repeat domain"/>
    <property type="match status" value="5"/>
</dbReference>
<dbReference type="RefSeq" id="XP_021862298.1">
    <property type="nucleotide sequence ID" value="XM_022006606.1"/>
</dbReference>
<dbReference type="AlphaFoldDB" id="A0A9R0K957"/>
<dbReference type="SUPFAM" id="SSF81901">
    <property type="entry name" value="HCP-like"/>
    <property type="match status" value="1"/>
</dbReference>
<evidence type="ECO:0000313" key="7">
    <source>
        <dbReference type="RefSeq" id="XP_056692984.1"/>
    </source>
</evidence>
<reference evidence="4" key="1">
    <citation type="journal article" date="2021" name="Nat. Commun.">
        <title>Genomic analyses provide insights into spinach domestication and the genetic basis of agronomic traits.</title>
        <authorList>
            <person name="Cai X."/>
            <person name="Sun X."/>
            <person name="Xu C."/>
            <person name="Sun H."/>
            <person name="Wang X."/>
            <person name="Ge C."/>
            <person name="Zhang Z."/>
            <person name="Wang Q."/>
            <person name="Fei Z."/>
            <person name="Jiao C."/>
            <person name="Wang Q."/>
        </authorList>
    </citation>
    <scope>NUCLEOTIDE SEQUENCE [LARGE SCALE GENOMIC DNA]</scope>
    <source>
        <strain evidence="4">cv. Varoflay</strain>
    </source>
</reference>
<proteinExistence type="inferred from homology"/>
<name>A0A9R0K957_SPIOL</name>
<dbReference type="Proteomes" id="UP000813463">
    <property type="component" value="Chromosome 2"/>
</dbReference>
<dbReference type="Pfam" id="PF01535">
    <property type="entry name" value="PPR"/>
    <property type="match status" value="2"/>
</dbReference>
<dbReference type="RefSeq" id="XP_056692984.1">
    <property type="nucleotide sequence ID" value="XM_056837006.1"/>
</dbReference>
<keyword evidence="2" id="KW-0677">Repeat</keyword>
<dbReference type="InterPro" id="IPR050667">
    <property type="entry name" value="PPR-containing_protein"/>
</dbReference>